<keyword evidence="4" id="KW-0378">Hydrolase</keyword>
<gene>
    <name evidence="4" type="ORF">AN477_18785</name>
</gene>
<proteinExistence type="inferred from homology"/>
<name>A0A0P9CZA0_9BACL</name>
<dbReference type="PANTHER" id="PTHR11820">
    <property type="entry name" value="ACYLPYRUVASE"/>
    <property type="match status" value="1"/>
</dbReference>
<dbReference type="InterPro" id="IPR011234">
    <property type="entry name" value="Fumarylacetoacetase-like_C"/>
</dbReference>
<evidence type="ECO:0000256" key="2">
    <source>
        <dbReference type="ARBA" id="ARBA00022723"/>
    </source>
</evidence>
<dbReference type="GO" id="GO:0046872">
    <property type="term" value="F:metal ion binding"/>
    <property type="evidence" value="ECO:0007669"/>
    <property type="project" value="UniProtKB-KW"/>
</dbReference>
<evidence type="ECO:0000313" key="4">
    <source>
        <dbReference type="EMBL" id="KPV42370.1"/>
    </source>
</evidence>
<dbReference type="Gene3D" id="3.90.850.10">
    <property type="entry name" value="Fumarylacetoacetase-like, C-terminal domain"/>
    <property type="match status" value="1"/>
</dbReference>
<dbReference type="SUPFAM" id="SSF56529">
    <property type="entry name" value="FAH"/>
    <property type="match status" value="1"/>
</dbReference>
<evidence type="ECO:0000259" key="3">
    <source>
        <dbReference type="Pfam" id="PF01557"/>
    </source>
</evidence>
<dbReference type="Proteomes" id="UP000050482">
    <property type="component" value="Unassembled WGS sequence"/>
</dbReference>
<evidence type="ECO:0000256" key="1">
    <source>
        <dbReference type="ARBA" id="ARBA00010211"/>
    </source>
</evidence>
<sequence length="207" mass="22861">MEQVRNVYCVGRNYRDHATELGNAVPSEPMLFGKWTHALTPCQGTLQLPGKRSNIHHELEIVLWFDRTYEPGMGLKEAVAGVALGIDLTDRDAQNRLKAAGQPWEYAKSFPKSGVLTDFYRVLDFDALVTTPFSMMIGDRVVQHGQAADMVFPFDTLVEYVGREFGFQAGDILYTGTPAGVGPLSDGDQLTLKFGDRIWGACSVALD</sequence>
<dbReference type="PANTHER" id="PTHR11820:SF7">
    <property type="entry name" value="ACYLPYRUVASE FAHD1, MITOCHONDRIAL"/>
    <property type="match status" value="1"/>
</dbReference>
<dbReference type="EMBL" id="LJCO01000079">
    <property type="protein sequence ID" value="KPV42370.1"/>
    <property type="molecule type" value="Genomic_DNA"/>
</dbReference>
<feature type="domain" description="Fumarylacetoacetase-like C-terminal" evidence="3">
    <location>
        <begin position="7"/>
        <end position="198"/>
    </location>
</feature>
<comment type="similarity">
    <text evidence="1">Belongs to the FAH family.</text>
</comment>
<keyword evidence="5" id="KW-1185">Reference proteome</keyword>
<organism evidence="4 5">
    <name type="scientific">Alicyclobacillus ferrooxydans</name>
    <dbReference type="NCBI Taxonomy" id="471514"/>
    <lineage>
        <taxon>Bacteria</taxon>
        <taxon>Bacillati</taxon>
        <taxon>Bacillota</taxon>
        <taxon>Bacilli</taxon>
        <taxon>Bacillales</taxon>
        <taxon>Alicyclobacillaceae</taxon>
        <taxon>Alicyclobacillus</taxon>
    </lineage>
</organism>
<dbReference type="STRING" id="471514.AN477_18785"/>
<reference evidence="4 5" key="1">
    <citation type="submission" date="2015-09" db="EMBL/GenBank/DDBJ databases">
        <title>Draft genome sequence of Alicyclobacillus ferrooxydans DSM 22381.</title>
        <authorList>
            <person name="Hemp J."/>
        </authorList>
    </citation>
    <scope>NUCLEOTIDE SEQUENCE [LARGE SCALE GENOMIC DNA]</scope>
    <source>
        <strain evidence="4 5">TC-34</strain>
    </source>
</reference>
<comment type="caution">
    <text evidence="4">The sequence shown here is derived from an EMBL/GenBank/DDBJ whole genome shotgun (WGS) entry which is preliminary data.</text>
</comment>
<evidence type="ECO:0000313" key="5">
    <source>
        <dbReference type="Proteomes" id="UP000050482"/>
    </source>
</evidence>
<dbReference type="InterPro" id="IPR036663">
    <property type="entry name" value="Fumarylacetoacetase_C_sf"/>
</dbReference>
<dbReference type="PATRIC" id="fig|471514.4.peg.4689"/>
<keyword evidence="2" id="KW-0479">Metal-binding</keyword>
<accession>A0A0P9CZA0</accession>
<protein>
    <submittedName>
        <fullName evidence="4">Fumarylacetoacetate hydrolase</fullName>
    </submittedName>
</protein>
<dbReference type="AlphaFoldDB" id="A0A0P9CZA0"/>
<dbReference type="Pfam" id="PF01557">
    <property type="entry name" value="FAA_hydrolase"/>
    <property type="match status" value="1"/>
</dbReference>
<dbReference type="GO" id="GO:0018773">
    <property type="term" value="F:acetylpyruvate hydrolase activity"/>
    <property type="evidence" value="ECO:0007669"/>
    <property type="project" value="TreeGrafter"/>
</dbReference>
<dbReference type="OrthoDB" id="9805307at2"/>